<keyword evidence="4 10" id="KW-0813">Transport</keyword>
<comment type="similarity">
    <text evidence="3 10">Belongs to the adaptor complexes small subunit family.</text>
</comment>
<evidence type="ECO:0000256" key="1">
    <source>
        <dbReference type="ARBA" id="ARBA00004145"/>
    </source>
</evidence>
<dbReference type="InterPro" id="IPR044733">
    <property type="entry name" value="AP1_sigma"/>
</dbReference>
<gene>
    <name evidence="12" type="ORF">OT_ostta10g02590</name>
</gene>
<dbReference type="GO" id="GO:0005829">
    <property type="term" value="C:cytosol"/>
    <property type="evidence" value="ECO:0007669"/>
    <property type="project" value="GOC"/>
</dbReference>
<dbReference type="GO" id="GO:0006886">
    <property type="term" value="P:intracellular protein transport"/>
    <property type="evidence" value="ECO:0007669"/>
    <property type="project" value="UniProtKB-UniRule"/>
</dbReference>
<dbReference type="OrthoDB" id="371463at2759"/>
<keyword evidence="5 10" id="KW-0653">Protein transport</keyword>
<dbReference type="InterPro" id="IPR022775">
    <property type="entry name" value="AP_mu_sigma_su"/>
</dbReference>
<sequence length="155" mass="17811">MMRYALLFSKQAKIRLSKYYVPTKPKDRTRIERDITAAVLARDPKACNVVEYGEVKLVYRRYASLYFCLAVERDANELATLEMIQHYVEILDKYFGNVCELDLVFNFHKAHYVLDEVFVAGHLQETSKKLVARLVSEQDALVERAKMGGPAGEDA</sequence>
<evidence type="ECO:0000256" key="5">
    <source>
        <dbReference type="ARBA" id="ARBA00022927"/>
    </source>
</evidence>
<dbReference type="InterPro" id="IPR011012">
    <property type="entry name" value="Longin-like_dom_sf"/>
</dbReference>
<keyword evidence="7 10" id="KW-0472">Membrane</keyword>
<evidence type="ECO:0000313" key="12">
    <source>
        <dbReference type="EMBL" id="CEF99427.1"/>
    </source>
</evidence>
<evidence type="ECO:0000313" key="13">
    <source>
        <dbReference type="Proteomes" id="UP000009170"/>
    </source>
</evidence>
<feature type="domain" description="AP complex mu/sigma subunit" evidence="11">
    <location>
        <begin position="1"/>
        <end position="139"/>
    </location>
</feature>
<reference evidence="13" key="1">
    <citation type="journal article" date="2006" name="Proc. Natl. Acad. Sci. U.S.A.">
        <title>Genome analysis of the smallest free-living eukaryote Ostreococcus tauri unveils many unique features.</title>
        <authorList>
            <person name="Derelle E."/>
            <person name="Ferraz C."/>
            <person name="Rombauts S."/>
            <person name="Rouze P."/>
            <person name="Worden A.Z."/>
            <person name="Robbens S."/>
            <person name="Partensky F."/>
            <person name="Degroeve S."/>
            <person name="Echeynie S."/>
            <person name="Cooke R."/>
            <person name="Saeys Y."/>
            <person name="Wuyts J."/>
            <person name="Jabbari K."/>
            <person name="Bowler C."/>
            <person name="Panaud O."/>
            <person name="Piegu B."/>
            <person name="Ball S.G."/>
            <person name="Ral J.-P."/>
            <person name="Bouget F.-Y."/>
            <person name="Piganeau G."/>
            <person name="De Baets B."/>
            <person name="Picard A."/>
            <person name="Delseny M."/>
            <person name="Demaille J."/>
            <person name="Van de Peer Y."/>
            <person name="Moreau H."/>
        </authorList>
    </citation>
    <scope>NUCLEOTIDE SEQUENCE [LARGE SCALE GENOMIC DNA]</scope>
    <source>
        <strain evidence="13">OTTH 0595 / CCAP 157/2 / RCC745</strain>
    </source>
</reference>
<name>A0A090M9N5_OSTTA</name>
<comment type="function">
    <text evidence="9">Subunit of clathrin-associated adaptor protein complex 1 that plays a role in protein sorting at the trans-Golgi network and early endosomes (TGN/EE). The AP complexes mediate the recruitment of clathrin to membranes and the recognition of sorting signals within the cytosolic tails of transmembrane cargo molecules.</text>
</comment>
<evidence type="ECO:0000256" key="8">
    <source>
        <dbReference type="ARBA" id="ARBA00023329"/>
    </source>
</evidence>
<comment type="subcellular location">
    <subcellularLocation>
        <location evidence="1">Cytoplasmic vesicle</location>
        <location evidence="1">Clathrin-coated vesicle membrane</location>
        <topology evidence="1">Peripheral membrane protein</topology>
        <orientation evidence="1">Cytoplasmic side</orientation>
    </subcellularLocation>
    <subcellularLocation>
        <location evidence="2">Golgi apparatus</location>
    </subcellularLocation>
</comment>
<proteinExistence type="inferred from homology"/>
<dbReference type="InterPro" id="IPR000804">
    <property type="entry name" value="Clathrin_sm-chain_CS"/>
</dbReference>
<dbReference type="GO" id="GO:0016482">
    <property type="term" value="P:cytosolic transport"/>
    <property type="evidence" value="ECO:0007669"/>
    <property type="project" value="UniProtKB-ARBA"/>
</dbReference>
<dbReference type="FunFam" id="3.30.450.60:FF:000007">
    <property type="entry name" value="AP complex subunit sigma"/>
    <property type="match status" value="1"/>
</dbReference>
<evidence type="ECO:0000256" key="9">
    <source>
        <dbReference type="ARBA" id="ARBA00058887"/>
    </source>
</evidence>
<keyword evidence="13" id="KW-1185">Reference proteome</keyword>
<dbReference type="GO" id="GO:0030121">
    <property type="term" value="C:AP-1 adaptor complex"/>
    <property type="evidence" value="ECO:0007669"/>
    <property type="project" value="InterPro"/>
</dbReference>
<dbReference type="CDD" id="cd14831">
    <property type="entry name" value="AP1_sigma"/>
    <property type="match status" value="1"/>
</dbReference>
<dbReference type="GO" id="GO:0035615">
    <property type="term" value="F:clathrin adaptor activity"/>
    <property type="evidence" value="ECO:0007669"/>
    <property type="project" value="InterPro"/>
</dbReference>
<dbReference type="Pfam" id="PF01217">
    <property type="entry name" value="Clat_adaptor_s"/>
    <property type="match status" value="1"/>
</dbReference>
<organism evidence="12 13">
    <name type="scientific">Ostreococcus tauri</name>
    <name type="common">Marine green alga</name>
    <dbReference type="NCBI Taxonomy" id="70448"/>
    <lineage>
        <taxon>Eukaryota</taxon>
        <taxon>Viridiplantae</taxon>
        <taxon>Chlorophyta</taxon>
        <taxon>Mamiellophyceae</taxon>
        <taxon>Mamiellales</taxon>
        <taxon>Bathycoccaceae</taxon>
        <taxon>Ostreococcus</taxon>
    </lineage>
</organism>
<dbReference type="AlphaFoldDB" id="A0A090M9N5"/>
<dbReference type="PIRSF" id="PIRSF015588">
    <property type="entry name" value="AP_complex_sigma"/>
    <property type="match status" value="1"/>
</dbReference>
<evidence type="ECO:0000256" key="2">
    <source>
        <dbReference type="ARBA" id="ARBA00004555"/>
    </source>
</evidence>
<dbReference type="RefSeq" id="XP_003081695.2">
    <property type="nucleotide sequence ID" value="XM_003081647.2"/>
</dbReference>
<comment type="caution">
    <text evidence="12">The sequence shown here is derived from an EMBL/GenBank/DDBJ whole genome shotgun (WGS) entry which is preliminary data.</text>
</comment>
<dbReference type="Proteomes" id="UP000009170">
    <property type="component" value="Unassembled WGS sequence"/>
</dbReference>
<evidence type="ECO:0000256" key="6">
    <source>
        <dbReference type="ARBA" id="ARBA00023034"/>
    </source>
</evidence>
<dbReference type="SUPFAM" id="SSF64356">
    <property type="entry name" value="SNARE-like"/>
    <property type="match status" value="1"/>
</dbReference>
<dbReference type="STRING" id="70448.A0A090M9N5"/>
<keyword evidence="6" id="KW-0333">Golgi apparatus</keyword>
<accession>A0A090M9N5</accession>
<dbReference type="KEGG" id="ota:OT_ostta10g02590"/>
<evidence type="ECO:0000256" key="4">
    <source>
        <dbReference type="ARBA" id="ARBA00022448"/>
    </source>
</evidence>
<dbReference type="FunCoup" id="A0A090M9N5">
    <property type="interactions" value="1530"/>
</dbReference>
<keyword evidence="8" id="KW-0968">Cytoplasmic vesicle</keyword>
<protein>
    <recommendedName>
        <fullName evidence="10">AP complex subunit sigma</fullName>
    </recommendedName>
</protein>
<dbReference type="InterPro" id="IPR016635">
    <property type="entry name" value="AP_complex_ssu"/>
</dbReference>
<dbReference type="Gene3D" id="3.30.450.60">
    <property type="match status" value="1"/>
</dbReference>
<dbReference type="EMBL" id="CAID01000010">
    <property type="protein sequence ID" value="CEF99427.1"/>
    <property type="molecule type" value="Genomic_DNA"/>
</dbReference>
<evidence type="ECO:0000256" key="7">
    <source>
        <dbReference type="ARBA" id="ARBA00023136"/>
    </source>
</evidence>
<evidence type="ECO:0000256" key="3">
    <source>
        <dbReference type="ARBA" id="ARBA00006972"/>
    </source>
</evidence>
<dbReference type="PROSITE" id="PS00989">
    <property type="entry name" value="CLAT_ADAPTOR_S"/>
    <property type="match status" value="1"/>
</dbReference>
<dbReference type="PANTHER" id="PTHR11753">
    <property type="entry name" value="ADAPTOR COMPLEXES SMALL SUBUNIT FAMILY"/>
    <property type="match status" value="1"/>
</dbReference>
<reference evidence="12 13" key="2">
    <citation type="journal article" date="2014" name="BMC Genomics">
        <title>An improved genome of the model marine alga Ostreococcus tauri unfolds by assessing Illumina de novo assemblies.</title>
        <authorList>
            <person name="Blanc-Mathieu R."/>
            <person name="Verhelst B."/>
            <person name="Derelle E."/>
            <person name="Rombauts S."/>
            <person name="Bouget F.Y."/>
            <person name="Carre I."/>
            <person name="Chateau A."/>
            <person name="Eyre-Walker A."/>
            <person name="Grimsley N."/>
            <person name="Moreau H."/>
            <person name="Piegu B."/>
            <person name="Rivals E."/>
            <person name="Schackwitz W."/>
            <person name="Van de Peer Y."/>
            <person name="Piganeau G."/>
        </authorList>
    </citation>
    <scope>NUCLEOTIDE SEQUENCE [LARGE SCALE GENOMIC DNA]</scope>
    <source>
        <strain evidence="13">OTTH 0595 / CCAP 157/2 / RCC745</strain>
    </source>
</reference>
<evidence type="ECO:0000259" key="11">
    <source>
        <dbReference type="Pfam" id="PF01217"/>
    </source>
</evidence>
<dbReference type="InParanoid" id="A0A090M9N5"/>
<dbReference type="GeneID" id="9832031"/>
<evidence type="ECO:0000256" key="10">
    <source>
        <dbReference type="PIRNR" id="PIRNR015588"/>
    </source>
</evidence>